<sequence>EVMEMSDLVVCRSGAMTITEIATIGKPAIFIPYPFATENHQEYNAKVLEKVGAAKIILDKELNFTKLNNTINNIVKDTETLKTMGESAKRVARADVEENIYKEICRIVSKHETRNNLPPE</sequence>
<accession>K1SS79</accession>
<dbReference type="GO" id="GO:0016758">
    <property type="term" value="F:hexosyltransferase activity"/>
    <property type="evidence" value="ECO:0007669"/>
    <property type="project" value="InterPro"/>
</dbReference>
<name>K1SS79_9ZZZZ</name>
<reference evidence="2" key="1">
    <citation type="journal article" date="2013" name="Environ. Microbiol.">
        <title>Microbiota from the distal guts of lean and obese adolescents exhibit partial functional redundancy besides clear differences in community structure.</title>
        <authorList>
            <person name="Ferrer M."/>
            <person name="Ruiz A."/>
            <person name="Lanza F."/>
            <person name="Haange S.B."/>
            <person name="Oberbach A."/>
            <person name="Till H."/>
            <person name="Bargiela R."/>
            <person name="Campoy C."/>
            <person name="Segura M.T."/>
            <person name="Richter M."/>
            <person name="von Bergen M."/>
            <person name="Seifert J."/>
            <person name="Suarez A."/>
        </authorList>
    </citation>
    <scope>NUCLEOTIDE SEQUENCE</scope>
</reference>
<proteinExistence type="predicted"/>
<evidence type="ECO:0000313" key="2">
    <source>
        <dbReference type="EMBL" id="EKC60448.1"/>
    </source>
</evidence>
<dbReference type="CDD" id="cd03785">
    <property type="entry name" value="GT28_MurG"/>
    <property type="match status" value="1"/>
</dbReference>
<dbReference type="SUPFAM" id="SSF53756">
    <property type="entry name" value="UDP-Glycosyltransferase/glycogen phosphorylase"/>
    <property type="match status" value="1"/>
</dbReference>
<dbReference type="PANTHER" id="PTHR21015">
    <property type="entry name" value="UDP-N-ACETYLGLUCOSAMINE--N-ACETYLMURAMYL-(PENTAPEPTIDE) PYROPHOSPHORYL-UNDECAPRENOL N-ACETYLGLUCOSAMINE TRANSFERASE 1"/>
    <property type="match status" value="1"/>
</dbReference>
<dbReference type="Gene3D" id="3.40.50.2000">
    <property type="entry name" value="Glycogen Phosphorylase B"/>
    <property type="match status" value="1"/>
</dbReference>
<organism evidence="2">
    <name type="scientific">human gut metagenome</name>
    <dbReference type="NCBI Taxonomy" id="408170"/>
    <lineage>
        <taxon>unclassified sequences</taxon>
        <taxon>metagenomes</taxon>
        <taxon>organismal metagenomes</taxon>
    </lineage>
</organism>
<evidence type="ECO:0000259" key="1">
    <source>
        <dbReference type="Pfam" id="PF04101"/>
    </source>
</evidence>
<dbReference type="Pfam" id="PF04101">
    <property type="entry name" value="Glyco_tran_28_C"/>
    <property type="match status" value="1"/>
</dbReference>
<keyword evidence="2" id="KW-0808">Transferase</keyword>
<dbReference type="PANTHER" id="PTHR21015:SF22">
    <property type="entry name" value="GLYCOSYLTRANSFERASE"/>
    <property type="match status" value="1"/>
</dbReference>
<gene>
    <name evidence="2" type="ORF">OBE_08973</name>
</gene>
<dbReference type="EMBL" id="AJWZ01006204">
    <property type="protein sequence ID" value="EKC60448.1"/>
    <property type="molecule type" value="Genomic_DNA"/>
</dbReference>
<comment type="caution">
    <text evidence="2">The sequence shown here is derived from an EMBL/GenBank/DDBJ whole genome shotgun (WGS) entry which is preliminary data.</text>
</comment>
<protein>
    <submittedName>
        <fullName evidence="2">N-acetylglucosamine transferase</fullName>
    </submittedName>
</protein>
<dbReference type="AlphaFoldDB" id="K1SS79"/>
<feature type="domain" description="Glycosyl transferase family 28 C-terminal" evidence="1">
    <location>
        <begin position="1"/>
        <end position="99"/>
    </location>
</feature>
<feature type="non-terminal residue" evidence="2">
    <location>
        <position position="1"/>
    </location>
</feature>
<dbReference type="InterPro" id="IPR007235">
    <property type="entry name" value="Glyco_trans_28_C"/>
</dbReference>